<keyword evidence="1" id="KW-0812">Transmembrane</keyword>
<dbReference type="InterPro" id="IPR010627">
    <property type="entry name" value="Prepilin_pept_A24_N"/>
</dbReference>
<gene>
    <name evidence="3" type="ORF">FHI56_05965</name>
</gene>
<evidence type="ECO:0000313" key="4">
    <source>
        <dbReference type="Proteomes" id="UP000322622"/>
    </source>
</evidence>
<keyword evidence="1" id="KW-1133">Transmembrane helix</keyword>
<dbReference type="Pfam" id="PF06750">
    <property type="entry name" value="A24_N_bact"/>
    <property type="match status" value="1"/>
</dbReference>
<name>A0AB37CMV6_STRSL</name>
<feature type="transmembrane region" description="Helical" evidence="1">
    <location>
        <begin position="6"/>
        <end position="24"/>
    </location>
</feature>
<evidence type="ECO:0000259" key="2">
    <source>
        <dbReference type="Pfam" id="PF06750"/>
    </source>
</evidence>
<feature type="domain" description="Prepilin peptidase A24 N-terminal" evidence="2">
    <location>
        <begin position="9"/>
        <end position="90"/>
    </location>
</feature>
<feature type="transmembrane region" description="Helical" evidence="1">
    <location>
        <begin position="117"/>
        <end position="149"/>
    </location>
</feature>
<evidence type="ECO:0000313" key="3">
    <source>
        <dbReference type="EMBL" id="QEM32456.1"/>
    </source>
</evidence>
<evidence type="ECO:0000256" key="1">
    <source>
        <dbReference type="SAM" id="Phobius"/>
    </source>
</evidence>
<keyword evidence="1" id="KW-0472">Membrane</keyword>
<dbReference type="EMBL" id="CP040804">
    <property type="protein sequence ID" value="QEM32456.1"/>
    <property type="molecule type" value="Genomic_DNA"/>
</dbReference>
<feature type="transmembrane region" description="Helical" evidence="1">
    <location>
        <begin position="161"/>
        <end position="191"/>
    </location>
</feature>
<dbReference type="GO" id="GO:0005886">
    <property type="term" value="C:plasma membrane"/>
    <property type="evidence" value="ECO:0007669"/>
    <property type="project" value="TreeGrafter"/>
</dbReference>
<reference evidence="3 4" key="1">
    <citation type="submission" date="2019-06" db="EMBL/GenBank/DDBJ databases">
        <title>Complete genome sequence of Streptococcus salivarius LAB813.</title>
        <authorList>
            <person name="Levesque C.M."/>
            <person name="Gong S.-G."/>
            <person name="Dufour D."/>
            <person name="Barbour A."/>
        </authorList>
    </citation>
    <scope>NUCLEOTIDE SEQUENCE [LARGE SCALE GENOMIC DNA]</scope>
    <source>
        <strain evidence="3 4">LAB813</strain>
    </source>
</reference>
<dbReference type="PANTHER" id="PTHR30487">
    <property type="entry name" value="TYPE 4 PREPILIN-LIKE PROTEINS LEADER PEPTIDE-PROCESSING ENZYME"/>
    <property type="match status" value="1"/>
</dbReference>
<feature type="transmembrane region" description="Helical" evidence="1">
    <location>
        <begin position="94"/>
        <end position="110"/>
    </location>
</feature>
<dbReference type="Proteomes" id="UP000322622">
    <property type="component" value="Chromosome"/>
</dbReference>
<proteinExistence type="predicted"/>
<accession>A0AB37CMV6</accession>
<organism evidence="3 4">
    <name type="scientific">Streptococcus salivarius</name>
    <dbReference type="NCBI Taxonomy" id="1304"/>
    <lineage>
        <taxon>Bacteria</taxon>
        <taxon>Bacillati</taxon>
        <taxon>Bacillota</taxon>
        <taxon>Bacilli</taxon>
        <taxon>Lactobacillales</taxon>
        <taxon>Streptococcaceae</taxon>
        <taxon>Streptococcus</taxon>
    </lineage>
</organism>
<dbReference type="PANTHER" id="PTHR30487:SF0">
    <property type="entry name" value="PREPILIN LEADER PEPTIDASE_N-METHYLTRANSFERASE-RELATED"/>
    <property type="match status" value="1"/>
</dbReference>
<dbReference type="GO" id="GO:0004190">
    <property type="term" value="F:aspartic-type endopeptidase activity"/>
    <property type="evidence" value="ECO:0007669"/>
    <property type="project" value="TreeGrafter"/>
</dbReference>
<protein>
    <submittedName>
        <fullName evidence="3">Prepilin peptidase</fullName>
    </submittedName>
</protein>
<sequence length="223" mass="25811">MLSIIYFFLGASLGSFIGLICDRFPEKSIIFPSSHCSHCKHQLRFFEMIPILSQLFLRSRCRSCQTSIPLRYLFMELFCGVICLLYFYDFLSLEVTYFLYFSLCLSIFDLKHKSYPLLIWIVGTLPLLFMGNHYLTFTLGLILAIISYIKRLNIGEGDFLYLASASLIFPLSKTLLIIEIACLLGLAYFLLRRNLKEYIAFVPFLFLGIVLLTFCSIVIEKSR</sequence>
<dbReference type="InterPro" id="IPR050882">
    <property type="entry name" value="Prepilin_peptidase/N-MTase"/>
</dbReference>
<dbReference type="AlphaFoldDB" id="A0AB37CMV6"/>
<feature type="transmembrane region" description="Helical" evidence="1">
    <location>
        <begin position="198"/>
        <end position="219"/>
    </location>
</feature>
<dbReference type="RefSeq" id="WP_004182732.1">
    <property type="nucleotide sequence ID" value="NZ_AP031488.1"/>
</dbReference>
<dbReference type="GO" id="GO:0006465">
    <property type="term" value="P:signal peptide processing"/>
    <property type="evidence" value="ECO:0007669"/>
    <property type="project" value="TreeGrafter"/>
</dbReference>
<feature type="transmembrane region" description="Helical" evidence="1">
    <location>
        <begin position="68"/>
        <end position="88"/>
    </location>
</feature>